<protein>
    <submittedName>
        <fullName evidence="1">Uncharacterized protein</fullName>
    </submittedName>
</protein>
<dbReference type="Proteomes" id="UP001519460">
    <property type="component" value="Unassembled WGS sequence"/>
</dbReference>
<keyword evidence="2" id="KW-1185">Reference proteome</keyword>
<sequence>QDPPRRLRVSLMIQTVLVSYYSTGPSTKAESEAKIKTVLVSYYSTGPSTKAESEAKIKLQRPA</sequence>
<accession>A0ABD0LJQ1</accession>
<dbReference type="EMBL" id="JACVVK020000042">
    <property type="protein sequence ID" value="KAK7499675.1"/>
    <property type="molecule type" value="Genomic_DNA"/>
</dbReference>
<gene>
    <name evidence="1" type="ORF">BaRGS_00009016</name>
</gene>
<comment type="caution">
    <text evidence="1">The sequence shown here is derived from an EMBL/GenBank/DDBJ whole genome shotgun (WGS) entry which is preliminary data.</text>
</comment>
<evidence type="ECO:0000313" key="1">
    <source>
        <dbReference type="EMBL" id="KAK7499675.1"/>
    </source>
</evidence>
<feature type="non-terminal residue" evidence="1">
    <location>
        <position position="1"/>
    </location>
</feature>
<name>A0ABD0LJQ1_9CAEN</name>
<dbReference type="AlphaFoldDB" id="A0ABD0LJQ1"/>
<organism evidence="1 2">
    <name type="scientific">Batillaria attramentaria</name>
    <dbReference type="NCBI Taxonomy" id="370345"/>
    <lineage>
        <taxon>Eukaryota</taxon>
        <taxon>Metazoa</taxon>
        <taxon>Spiralia</taxon>
        <taxon>Lophotrochozoa</taxon>
        <taxon>Mollusca</taxon>
        <taxon>Gastropoda</taxon>
        <taxon>Caenogastropoda</taxon>
        <taxon>Sorbeoconcha</taxon>
        <taxon>Cerithioidea</taxon>
        <taxon>Batillariidae</taxon>
        <taxon>Batillaria</taxon>
    </lineage>
</organism>
<evidence type="ECO:0000313" key="2">
    <source>
        <dbReference type="Proteomes" id="UP001519460"/>
    </source>
</evidence>
<proteinExistence type="predicted"/>
<reference evidence="1 2" key="1">
    <citation type="journal article" date="2023" name="Sci. Data">
        <title>Genome assembly of the Korean intertidal mud-creeper Batillaria attramentaria.</title>
        <authorList>
            <person name="Patra A.K."/>
            <person name="Ho P.T."/>
            <person name="Jun S."/>
            <person name="Lee S.J."/>
            <person name="Kim Y."/>
            <person name="Won Y.J."/>
        </authorList>
    </citation>
    <scope>NUCLEOTIDE SEQUENCE [LARGE SCALE GENOMIC DNA]</scope>
    <source>
        <strain evidence="1">Wonlab-2016</strain>
    </source>
</reference>